<proteinExistence type="predicted"/>
<evidence type="ECO:0000313" key="2">
    <source>
        <dbReference type="Proteomes" id="UP000015241"/>
    </source>
</evidence>
<evidence type="ECO:0008006" key="3">
    <source>
        <dbReference type="Google" id="ProtNLM"/>
    </source>
</evidence>
<dbReference type="Gene3D" id="1.10.340.70">
    <property type="match status" value="1"/>
</dbReference>
<sequence>FLGTLKTPTFVSSQAKRRFIQKASKYFLKNGRMYRRNGELPPRRVIFEAKKRLEILTQAHEGLGHRGEQAVMNTI</sequence>
<dbReference type="HOGENOM" id="CLU_178975_0_0_1"/>
<keyword evidence="2" id="KW-1185">Reference proteome</keyword>
<feature type="non-terminal residue" evidence="1">
    <location>
        <position position="75"/>
    </location>
</feature>
<name>S8E7D1_FOMSC</name>
<dbReference type="AlphaFoldDB" id="S8E7D1"/>
<accession>S8E7D1</accession>
<gene>
    <name evidence="1" type="ORF">FOMPIDRAFT_20340</name>
</gene>
<protein>
    <recommendedName>
        <fullName evidence="3">Integrase zinc-binding domain-containing protein</fullName>
    </recommendedName>
</protein>
<evidence type="ECO:0000313" key="1">
    <source>
        <dbReference type="EMBL" id="EPT00588.1"/>
    </source>
</evidence>
<dbReference type="EMBL" id="KE504148">
    <property type="protein sequence ID" value="EPT00588.1"/>
    <property type="molecule type" value="Genomic_DNA"/>
</dbReference>
<dbReference type="InParanoid" id="S8E7D1"/>
<organism evidence="1 2">
    <name type="scientific">Fomitopsis schrenkii</name>
    <name type="common">Brown rot fungus</name>
    <dbReference type="NCBI Taxonomy" id="2126942"/>
    <lineage>
        <taxon>Eukaryota</taxon>
        <taxon>Fungi</taxon>
        <taxon>Dikarya</taxon>
        <taxon>Basidiomycota</taxon>
        <taxon>Agaricomycotina</taxon>
        <taxon>Agaricomycetes</taxon>
        <taxon>Polyporales</taxon>
        <taxon>Fomitopsis</taxon>
    </lineage>
</organism>
<dbReference type="Proteomes" id="UP000015241">
    <property type="component" value="Unassembled WGS sequence"/>
</dbReference>
<feature type="non-terminal residue" evidence="1">
    <location>
        <position position="1"/>
    </location>
</feature>
<dbReference type="OrthoDB" id="2801199at2759"/>
<reference evidence="1 2" key="1">
    <citation type="journal article" date="2012" name="Science">
        <title>The Paleozoic origin of enzymatic lignin decomposition reconstructed from 31 fungal genomes.</title>
        <authorList>
            <person name="Floudas D."/>
            <person name="Binder M."/>
            <person name="Riley R."/>
            <person name="Barry K."/>
            <person name="Blanchette R.A."/>
            <person name="Henrissat B."/>
            <person name="Martinez A.T."/>
            <person name="Otillar R."/>
            <person name="Spatafora J.W."/>
            <person name="Yadav J.S."/>
            <person name="Aerts A."/>
            <person name="Benoit I."/>
            <person name="Boyd A."/>
            <person name="Carlson A."/>
            <person name="Copeland A."/>
            <person name="Coutinho P.M."/>
            <person name="de Vries R.P."/>
            <person name="Ferreira P."/>
            <person name="Findley K."/>
            <person name="Foster B."/>
            <person name="Gaskell J."/>
            <person name="Glotzer D."/>
            <person name="Gorecki P."/>
            <person name="Heitman J."/>
            <person name="Hesse C."/>
            <person name="Hori C."/>
            <person name="Igarashi K."/>
            <person name="Jurgens J.A."/>
            <person name="Kallen N."/>
            <person name="Kersten P."/>
            <person name="Kohler A."/>
            <person name="Kuees U."/>
            <person name="Kumar T.K.A."/>
            <person name="Kuo A."/>
            <person name="LaButti K."/>
            <person name="Larrondo L.F."/>
            <person name="Lindquist E."/>
            <person name="Ling A."/>
            <person name="Lombard V."/>
            <person name="Lucas S."/>
            <person name="Lundell T."/>
            <person name="Martin R."/>
            <person name="McLaughlin D.J."/>
            <person name="Morgenstern I."/>
            <person name="Morin E."/>
            <person name="Murat C."/>
            <person name="Nagy L.G."/>
            <person name="Nolan M."/>
            <person name="Ohm R.A."/>
            <person name="Patyshakuliyeva A."/>
            <person name="Rokas A."/>
            <person name="Ruiz-Duenas F.J."/>
            <person name="Sabat G."/>
            <person name="Salamov A."/>
            <person name="Samejima M."/>
            <person name="Schmutz J."/>
            <person name="Slot J.C."/>
            <person name="St John F."/>
            <person name="Stenlid J."/>
            <person name="Sun H."/>
            <person name="Sun S."/>
            <person name="Syed K."/>
            <person name="Tsang A."/>
            <person name="Wiebenga A."/>
            <person name="Young D."/>
            <person name="Pisabarro A."/>
            <person name="Eastwood D.C."/>
            <person name="Martin F."/>
            <person name="Cullen D."/>
            <person name="Grigoriev I.V."/>
            <person name="Hibbett D.S."/>
        </authorList>
    </citation>
    <scope>NUCLEOTIDE SEQUENCE</scope>
    <source>
        <strain evidence="2">FP-58527</strain>
    </source>
</reference>